<dbReference type="InterPro" id="IPR050471">
    <property type="entry name" value="AB_hydrolase"/>
</dbReference>
<dbReference type="Gene3D" id="3.40.50.1820">
    <property type="entry name" value="alpha/beta hydrolase"/>
    <property type="match status" value="1"/>
</dbReference>
<proteinExistence type="predicted"/>
<keyword evidence="4" id="KW-1185">Reference proteome</keyword>
<organism evidence="3 4">
    <name type="scientific">Dictyobacter arantiisoli</name>
    <dbReference type="NCBI Taxonomy" id="2014874"/>
    <lineage>
        <taxon>Bacteria</taxon>
        <taxon>Bacillati</taxon>
        <taxon>Chloroflexota</taxon>
        <taxon>Ktedonobacteria</taxon>
        <taxon>Ktedonobacterales</taxon>
        <taxon>Dictyobacteraceae</taxon>
        <taxon>Dictyobacter</taxon>
    </lineage>
</organism>
<comment type="caution">
    <text evidence="3">The sequence shown here is derived from an EMBL/GenBank/DDBJ whole genome shotgun (WGS) entry which is preliminary data.</text>
</comment>
<evidence type="ECO:0000256" key="1">
    <source>
        <dbReference type="SAM" id="MobiDB-lite"/>
    </source>
</evidence>
<dbReference type="EMBL" id="BIXY01000030">
    <property type="protein sequence ID" value="GCF08773.1"/>
    <property type="molecule type" value="Genomic_DNA"/>
</dbReference>
<evidence type="ECO:0000259" key="2">
    <source>
        <dbReference type="Pfam" id="PF00561"/>
    </source>
</evidence>
<dbReference type="InterPro" id="IPR029058">
    <property type="entry name" value="AB_hydrolase_fold"/>
</dbReference>
<dbReference type="Pfam" id="PF00561">
    <property type="entry name" value="Abhydrolase_1"/>
    <property type="match status" value="1"/>
</dbReference>
<dbReference type="OrthoDB" id="9805423at2"/>
<evidence type="ECO:0000313" key="4">
    <source>
        <dbReference type="Proteomes" id="UP000322530"/>
    </source>
</evidence>
<sequence length="287" mass="31606">MSRTEVKHYKVANGDVQLAVSETGQGQTLLFFNGGGATQVSWKRIIAKLEGQYRLVTFDFRNHGKTTTAHNTSLESFLADAEAMMDKVALDRPILVGWSLGADLAVWYAARHPGRVAGLFLIDGAVPVNLVSDPEDTRRRLKTPAVKYGPLLLSLVGMGYRLTPDEYATLTIELNRSREQLLSVYEQLDCPVELVLATKSAGEKGERAERNNALWRSGGEQLGHLHPEFSIQWLDSSHQLPLKEPVSLARSLGTFVQRIQAGSSIPTGDERPTSIDLALETPQKEGE</sequence>
<dbReference type="Proteomes" id="UP000322530">
    <property type="component" value="Unassembled WGS sequence"/>
</dbReference>
<dbReference type="PANTHER" id="PTHR43433">
    <property type="entry name" value="HYDROLASE, ALPHA/BETA FOLD FAMILY PROTEIN"/>
    <property type="match status" value="1"/>
</dbReference>
<protein>
    <recommendedName>
        <fullName evidence="2">AB hydrolase-1 domain-containing protein</fullName>
    </recommendedName>
</protein>
<dbReference type="RefSeq" id="WP_149401751.1">
    <property type="nucleotide sequence ID" value="NZ_BIXY01000030.1"/>
</dbReference>
<name>A0A5A5TCL5_9CHLR</name>
<feature type="domain" description="AB hydrolase-1" evidence="2">
    <location>
        <begin position="28"/>
        <end position="141"/>
    </location>
</feature>
<accession>A0A5A5TCL5</accession>
<reference evidence="3 4" key="1">
    <citation type="submission" date="2019-01" db="EMBL/GenBank/DDBJ databases">
        <title>Draft genome sequence of Dictyobacter sp. Uno17.</title>
        <authorList>
            <person name="Wang C.M."/>
            <person name="Zheng Y."/>
            <person name="Sakai Y."/>
            <person name="Abe K."/>
            <person name="Yokota A."/>
            <person name="Yabe S."/>
        </authorList>
    </citation>
    <scope>NUCLEOTIDE SEQUENCE [LARGE SCALE GENOMIC DNA]</scope>
    <source>
        <strain evidence="3 4">Uno17</strain>
    </source>
</reference>
<dbReference type="SUPFAM" id="SSF53474">
    <property type="entry name" value="alpha/beta-Hydrolases"/>
    <property type="match status" value="1"/>
</dbReference>
<feature type="region of interest" description="Disordered" evidence="1">
    <location>
        <begin position="263"/>
        <end position="287"/>
    </location>
</feature>
<dbReference type="AlphaFoldDB" id="A0A5A5TCL5"/>
<gene>
    <name evidence="3" type="ORF">KDI_23370</name>
</gene>
<dbReference type="PANTHER" id="PTHR43433:SF5">
    <property type="entry name" value="AB HYDROLASE-1 DOMAIN-CONTAINING PROTEIN"/>
    <property type="match status" value="1"/>
</dbReference>
<evidence type="ECO:0000313" key="3">
    <source>
        <dbReference type="EMBL" id="GCF08773.1"/>
    </source>
</evidence>
<dbReference type="InterPro" id="IPR000073">
    <property type="entry name" value="AB_hydrolase_1"/>
</dbReference>